<dbReference type="PANTHER" id="PTHR11070">
    <property type="entry name" value="UVRD / RECB / PCRA DNA HELICASE FAMILY MEMBER"/>
    <property type="match status" value="1"/>
</dbReference>
<feature type="domain" description="UvrD-like helicase C-terminal" evidence="17">
    <location>
        <begin position="498"/>
        <end position="772"/>
    </location>
</feature>
<comment type="catalytic activity">
    <reaction evidence="11">
        <text>Couples ATP hydrolysis with the unwinding of duplex DNA by translocating in the 3'-5' direction.</text>
        <dbReference type="EC" id="5.6.2.4"/>
    </reaction>
</comment>
<evidence type="ECO:0000256" key="2">
    <source>
        <dbReference type="ARBA" id="ARBA00022741"/>
    </source>
</evidence>
<dbReference type="InterPro" id="IPR011335">
    <property type="entry name" value="Restrct_endonuc-II-like"/>
</dbReference>
<dbReference type="GO" id="GO:0043138">
    <property type="term" value="F:3'-5' DNA helicase activity"/>
    <property type="evidence" value="ECO:0007669"/>
    <property type="project" value="UniProtKB-EC"/>
</dbReference>
<evidence type="ECO:0000313" key="18">
    <source>
        <dbReference type="EMBL" id="VFK09590.1"/>
    </source>
</evidence>
<evidence type="ECO:0000256" key="4">
    <source>
        <dbReference type="ARBA" id="ARBA00022801"/>
    </source>
</evidence>
<feature type="domain" description="UvrD-like helicase ATP-binding" evidence="16">
    <location>
        <begin position="9"/>
        <end position="486"/>
    </location>
</feature>
<dbReference type="SUPFAM" id="SSF52540">
    <property type="entry name" value="P-loop containing nucleoside triphosphate hydrolases"/>
    <property type="match status" value="1"/>
</dbReference>
<dbReference type="InterPro" id="IPR014017">
    <property type="entry name" value="DNA_helicase_UvrD-like_C"/>
</dbReference>
<dbReference type="InterPro" id="IPR038726">
    <property type="entry name" value="PDDEXK_AddAB-type"/>
</dbReference>
<keyword evidence="10" id="KW-0413">Isomerase</keyword>
<evidence type="ECO:0000256" key="1">
    <source>
        <dbReference type="ARBA" id="ARBA00022722"/>
    </source>
</evidence>
<sequence>MIPQDKHIPPPDQPLRDRALDPDHSFIVQAPAGSGKTGLLIQRYLALLAEVENPEAVVAVTFTRKAMGEMRERVLAALESAQGESPSAPFEQRVWALARKVAERDQALGWDIRAYPARLRIQTIDALCASIVRDLPWQSRLGGEPRILEDAEPLYREAVHRLLEKEEDALACVLESLDNDVPRFEALLVRMLARRDQWLRHLAEEMDSASRRRRMASVLERLVENALAALRASIPRGLSEEIVALAGYAGANLAATGSSSPIAALAGLDSLPGDGVGEVLLWQGMAALLLIQSGAPRSRYTKKEGFPPGKKELEANMKERALALDPSDAFRVRLHAVRELPTPVYADRQWKVLDALIIVLRLAAAALRAVFLDHGVVDFVEVSRGALAALDREPPSDSALHPGPGIRHLLVDEFQDTSHAQILLFTRLMENWRAGDGRTLFLVGDPMQSIYGFREADVGLYLRAWKQGIANIPLEPLTLSANFRSQGQLVEWSNRIFPSVFPGADDVAGAVDFKPSVPCKEAETSPCIGIHAYQNDQGEQEAEQVVALIQAARREHPTESVAILARARSHLAAILPRLRAARIPYRGVEIAPLAHRPVIQDLLALTRALLHPGDRVAWLSVLRAPWCGLTLQDLHSLVAGEREACILDLLCGECDVPDSATTSSESPSGRLGPDGRLRAERVLRVLDSALRHRGRRPLRIAVERAWIALGGPACIEADEYPDTRAFFALLGDLESENLLDGNLLTERVSRLFAIPNLAEWQVEVMTIHKAKGLEFDTVILPGLEHVPRVEEKPLLAWLEQPAISGEFDLALAPMTSPGDPEDPIYRYLCHLNAARSDHETSRLLYVAITRARRRLHLLSQLQVSKDDTVLTPNRSFLAHLWPALASEFTASLKDNAPDFDLFHVDLSDARDIVSSPNREPVPIRRLPVDWTPPEAPAPFSPPNHPLAETIPAPRQAPESMEIPWPGDVARSVGTLVHRILQQLAETDTWRAEQTWRKPAAWRAALRGLGVIEDEIEPALHRVIQAIELVMEDRRWHWIIDPRHTLPRNEYPLTGIAEGRIVRGVIDRTFVDTHGVRWIIDYKTGRDGEGERAEFLDREQDRYREQLTRYAALFKGMESRTTWAGLYFPLSGGWRAWEVEGSM</sequence>
<evidence type="ECO:0000256" key="15">
    <source>
        <dbReference type="PROSITE-ProRule" id="PRU00560"/>
    </source>
</evidence>
<dbReference type="InterPro" id="IPR011604">
    <property type="entry name" value="PDDEXK-like_dom_sf"/>
</dbReference>
<evidence type="ECO:0000256" key="5">
    <source>
        <dbReference type="ARBA" id="ARBA00022806"/>
    </source>
</evidence>
<dbReference type="PROSITE" id="PS51198">
    <property type="entry name" value="UVRD_HELICASE_ATP_BIND"/>
    <property type="match status" value="1"/>
</dbReference>
<evidence type="ECO:0000256" key="10">
    <source>
        <dbReference type="ARBA" id="ARBA00023235"/>
    </source>
</evidence>
<dbReference type="GO" id="GO:0004527">
    <property type="term" value="F:exonuclease activity"/>
    <property type="evidence" value="ECO:0007669"/>
    <property type="project" value="UniProtKB-KW"/>
</dbReference>
<proteinExistence type="predicted"/>
<keyword evidence="9" id="KW-0234">DNA repair</keyword>
<keyword evidence="4 15" id="KW-0378">Hydrolase</keyword>
<feature type="binding site" evidence="15">
    <location>
        <begin position="30"/>
        <end position="37"/>
    </location>
    <ligand>
        <name>ATP</name>
        <dbReference type="ChEBI" id="CHEBI:30616"/>
    </ligand>
</feature>
<evidence type="ECO:0000256" key="3">
    <source>
        <dbReference type="ARBA" id="ARBA00022763"/>
    </source>
</evidence>
<accession>A0A450VXW3</accession>
<evidence type="ECO:0000256" key="11">
    <source>
        <dbReference type="ARBA" id="ARBA00034617"/>
    </source>
</evidence>
<evidence type="ECO:0000256" key="6">
    <source>
        <dbReference type="ARBA" id="ARBA00022839"/>
    </source>
</evidence>
<keyword evidence="3" id="KW-0227">DNA damage</keyword>
<evidence type="ECO:0000259" key="17">
    <source>
        <dbReference type="PROSITE" id="PS51217"/>
    </source>
</evidence>
<organism evidence="18">
    <name type="scientific">Candidatus Kentrum sp. LPFa</name>
    <dbReference type="NCBI Taxonomy" id="2126335"/>
    <lineage>
        <taxon>Bacteria</taxon>
        <taxon>Pseudomonadati</taxon>
        <taxon>Pseudomonadota</taxon>
        <taxon>Gammaproteobacteria</taxon>
        <taxon>Candidatus Kentrum</taxon>
    </lineage>
</organism>
<keyword evidence="2 15" id="KW-0547">Nucleotide-binding</keyword>
<evidence type="ECO:0000256" key="9">
    <source>
        <dbReference type="ARBA" id="ARBA00023204"/>
    </source>
</evidence>
<keyword evidence="1" id="KW-0540">Nuclease</keyword>
<evidence type="ECO:0000256" key="7">
    <source>
        <dbReference type="ARBA" id="ARBA00022840"/>
    </source>
</evidence>
<dbReference type="EC" id="5.6.2.4" evidence="12"/>
<dbReference type="GO" id="GO:0005524">
    <property type="term" value="F:ATP binding"/>
    <property type="evidence" value="ECO:0007669"/>
    <property type="project" value="UniProtKB-UniRule"/>
</dbReference>
<evidence type="ECO:0000256" key="8">
    <source>
        <dbReference type="ARBA" id="ARBA00023125"/>
    </source>
</evidence>
<dbReference type="Pfam" id="PF13361">
    <property type="entry name" value="UvrD_C"/>
    <property type="match status" value="2"/>
</dbReference>
<dbReference type="Gene3D" id="3.40.50.300">
    <property type="entry name" value="P-loop containing nucleotide triphosphate hydrolases"/>
    <property type="match status" value="4"/>
</dbReference>
<dbReference type="InterPro" id="IPR000212">
    <property type="entry name" value="DNA_helicase_UvrD/REP"/>
</dbReference>
<dbReference type="Pfam" id="PF12705">
    <property type="entry name" value="PDDEXK_1"/>
    <property type="match status" value="1"/>
</dbReference>
<protein>
    <recommendedName>
        <fullName evidence="12">DNA 3'-5' helicase</fullName>
        <ecNumber evidence="12">5.6.2.4</ecNumber>
    </recommendedName>
    <alternativeName>
        <fullName evidence="13">DNA 3'-5' helicase II</fullName>
    </alternativeName>
</protein>
<dbReference type="EMBL" id="CAADFK010000010">
    <property type="protein sequence ID" value="VFK09590.1"/>
    <property type="molecule type" value="Genomic_DNA"/>
</dbReference>
<evidence type="ECO:0000256" key="14">
    <source>
        <dbReference type="ARBA" id="ARBA00048988"/>
    </source>
</evidence>
<dbReference type="Gene3D" id="3.90.320.10">
    <property type="match status" value="1"/>
</dbReference>
<dbReference type="AlphaFoldDB" id="A0A450VXW3"/>
<dbReference type="PANTHER" id="PTHR11070:SF2">
    <property type="entry name" value="ATP-DEPENDENT DNA HELICASE SRS2"/>
    <property type="match status" value="1"/>
</dbReference>
<dbReference type="GO" id="GO:0005829">
    <property type="term" value="C:cytosol"/>
    <property type="evidence" value="ECO:0007669"/>
    <property type="project" value="TreeGrafter"/>
</dbReference>
<dbReference type="GO" id="GO:0003677">
    <property type="term" value="F:DNA binding"/>
    <property type="evidence" value="ECO:0007669"/>
    <property type="project" value="UniProtKB-KW"/>
</dbReference>
<keyword evidence="8" id="KW-0238">DNA-binding</keyword>
<dbReference type="InterPro" id="IPR027417">
    <property type="entry name" value="P-loop_NTPase"/>
</dbReference>
<dbReference type="PROSITE" id="PS51217">
    <property type="entry name" value="UVRD_HELICASE_CTER"/>
    <property type="match status" value="1"/>
</dbReference>
<keyword evidence="6 18" id="KW-0269">Exonuclease</keyword>
<keyword evidence="7 15" id="KW-0067">ATP-binding</keyword>
<evidence type="ECO:0000256" key="12">
    <source>
        <dbReference type="ARBA" id="ARBA00034808"/>
    </source>
</evidence>
<evidence type="ECO:0000256" key="13">
    <source>
        <dbReference type="ARBA" id="ARBA00034923"/>
    </source>
</evidence>
<dbReference type="SUPFAM" id="SSF52980">
    <property type="entry name" value="Restriction endonuclease-like"/>
    <property type="match status" value="1"/>
</dbReference>
<dbReference type="InterPro" id="IPR014016">
    <property type="entry name" value="UvrD-like_ATP-bd"/>
</dbReference>
<dbReference type="Gene3D" id="1.10.486.10">
    <property type="entry name" value="PCRA, domain 4"/>
    <property type="match status" value="1"/>
</dbReference>
<reference evidence="18" key="1">
    <citation type="submission" date="2019-02" db="EMBL/GenBank/DDBJ databases">
        <authorList>
            <person name="Gruber-Vodicka R. H."/>
            <person name="Seah K. B. B."/>
        </authorList>
    </citation>
    <scope>NUCLEOTIDE SEQUENCE</scope>
    <source>
        <strain evidence="18">BECK_S313</strain>
    </source>
</reference>
<name>A0A450VXW3_9GAMM</name>
<dbReference type="Pfam" id="PF00580">
    <property type="entry name" value="UvrD-helicase"/>
    <property type="match status" value="1"/>
</dbReference>
<dbReference type="GO" id="GO:0000725">
    <property type="term" value="P:recombinational repair"/>
    <property type="evidence" value="ECO:0007669"/>
    <property type="project" value="TreeGrafter"/>
</dbReference>
<comment type="catalytic activity">
    <reaction evidence="14">
        <text>ATP + H2O = ADP + phosphate + H(+)</text>
        <dbReference type="Rhea" id="RHEA:13065"/>
        <dbReference type="ChEBI" id="CHEBI:15377"/>
        <dbReference type="ChEBI" id="CHEBI:15378"/>
        <dbReference type="ChEBI" id="CHEBI:30616"/>
        <dbReference type="ChEBI" id="CHEBI:43474"/>
        <dbReference type="ChEBI" id="CHEBI:456216"/>
        <dbReference type="EC" id="5.6.2.4"/>
    </reaction>
</comment>
<gene>
    <name evidence="18" type="ORF">BECKLPF1236B_GA0070989_101010</name>
</gene>
<keyword evidence="5 15" id="KW-0347">Helicase</keyword>
<dbReference type="GO" id="GO:0033202">
    <property type="term" value="C:DNA helicase complex"/>
    <property type="evidence" value="ECO:0007669"/>
    <property type="project" value="TreeGrafter"/>
</dbReference>
<evidence type="ECO:0000259" key="16">
    <source>
        <dbReference type="PROSITE" id="PS51198"/>
    </source>
</evidence>